<feature type="binding site" evidence="6">
    <location>
        <position position="318"/>
    </location>
    <ligand>
        <name>S-adenosyl-L-methionine</name>
        <dbReference type="ChEBI" id="CHEBI:59789"/>
    </ligand>
</feature>
<dbReference type="NCBIfam" id="TIGR00479">
    <property type="entry name" value="rumA"/>
    <property type="match status" value="1"/>
</dbReference>
<dbReference type="Gene3D" id="2.40.50.140">
    <property type="entry name" value="Nucleic acid-binding proteins"/>
    <property type="match status" value="1"/>
</dbReference>
<dbReference type="OrthoDB" id="9804590at2"/>
<feature type="binding site" evidence="6">
    <location>
        <position position="289"/>
    </location>
    <ligand>
        <name>S-adenosyl-L-methionine</name>
        <dbReference type="ChEBI" id="CHEBI:59789"/>
    </ligand>
</feature>
<dbReference type="PANTHER" id="PTHR11061">
    <property type="entry name" value="RNA M5U METHYLTRANSFERASE"/>
    <property type="match status" value="1"/>
</dbReference>
<evidence type="ECO:0000256" key="5">
    <source>
        <dbReference type="ARBA" id="ARBA00023014"/>
    </source>
</evidence>
<dbReference type="InterPro" id="IPR010280">
    <property type="entry name" value="U5_MeTrfase_fam"/>
</dbReference>
<reference evidence="9 10" key="1">
    <citation type="submission" date="2018-01" db="EMBL/GenBank/DDBJ databases">
        <title>Genome sequence of a Cantenovulum-like bacteria.</title>
        <authorList>
            <person name="Tan W.R."/>
            <person name="Lau N.-S."/>
            <person name="Go F."/>
            <person name="Amirul A.-A.A."/>
        </authorList>
    </citation>
    <scope>NUCLEOTIDE SEQUENCE [LARGE SCALE GENOMIC DNA]</scope>
    <source>
        <strain evidence="9 10">CCB-QB4</strain>
    </source>
</reference>
<dbReference type="PROSITE" id="PS01230">
    <property type="entry name" value="TRMA_1"/>
    <property type="match status" value="1"/>
</dbReference>
<dbReference type="Proteomes" id="UP000244441">
    <property type="component" value="Chromosome"/>
</dbReference>
<keyword evidence="5" id="KW-0411">Iron-sulfur</keyword>
<evidence type="ECO:0000256" key="7">
    <source>
        <dbReference type="PROSITE-ProRule" id="PRU10015"/>
    </source>
</evidence>
<organism evidence="9 10">
    <name type="scientific">Saccharobesus litoralis</name>
    <dbReference type="NCBI Taxonomy" id="2172099"/>
    <lineage>
        <taxon>Bacteria</taxon>
        <taxon>Pseudomonadati</taxon>
        <taxon>Pseudomonadota</taxon>
        <taxon>Gammaproteobacteria</taxon>
        <taxon>Alteromonadales</taxon>
        <taxon>Alteromonadaceae</taxon>
        <taxon>Saccharobesus</taxon>
    </lineage>
</organism>
<accession>A0A2S0VTR6</accession>
<feature type="active site" evidence="7">
    <location>
        <position position="410"/>
    </location>
</feature>
<dbReference type="AlphaFoldDB" id="A0A2S0VTR6"/>
<dbReference type="FunFam" id="2.40.50.140:FF:000097">
    <property type="entry name" value="23S rRNA (uracil(1939)-C(5))-methyltransferase RlmD"/>
    <property type="match status" value="1"/>
</dbReference>
<evidence type="ECO:0000256" key="3">
    <source>
        <dbReference type="ARBA" id="ARBA00022679"/>
    </source>
</evidence>
<dbReference type="RefSeq" id="WP_108603629.1">
    <property type="nucleotide sequence ID" value="NZ_CP026604.1"/>
</dbReference>
<feature type="binding site" evidence="6">
    <location>
        <position position="339"/>
    </location>
    <ligand>
        <name>S-adenosyl-L-methionine</name>
        <dbReference type="ChEBI" id="CHEBI:59789"/>
    </ligand>
</feature>
<dbReference type="InterPro" id="IPR002792">
    <property type="entry name" value="TRAM_dom"/>
</dbReference>
<dbReference type="CDD" id="cd02440">
    <property type="entry name" value="AdoMet_MTases"/>
    <property type="match status" value="1"/>
</dbReference>
<feature type="active site" description="Nucleophile" evidence="6">
    <location>
        <position position="410"/>
    </location>
</feature>
<dbReference type="Gene3D" id="2.40.50.1070">
    <property type="match status" value="1"/>
</dbReference>
<gene>
    <name evidence="9" type="ORF">C2869_14535</name>
</gene>
<keyword evidence="2 6" id="KW-0489">Methyltransferase</keyword>
<dbReference type="InterPro" id="IPR029063">
    <property type="entry name" value="SAM-dependent_MTases_sf"/>
</dbReference>
<dbReference type="PROSITE" id="PS50926">
    <property type="entry name" value="TRAM"/>
    <property type="match status" value="1"/>
</dbReference>
<sequence>MVQIYTSNAKKSKKRQDINKTFNVEIATLNQHGEGVAKLEGKVVFVKGALPTEKVKIKIIDSKKRVASAQLISISNKSEERREPFCAHYQACGGCQLQHLTHAGQLLYKQDVVAGLLKKHGWLDKQTSLPWQATIKSKESAYRTRVRLAAYYDNKSRSVSIGYRQASNKKIVQITQCDIMLPQLSCLIEPLRVLVNRFTNKQAIGHIDLNAFHCEPEKQDGKPIVNFRFLKPFSQQDLALLSTFQLQHNVIITQQIAQNIAVDLNNQAVTLEYYLLGKSISFSSSDFTQINKDINQAMVAQAIDWLDLNKNDEVLDLYCGLGNFSLPIADKVKRVAGIEGVLDMVDKAQHNANLNQLTHCHFYHGNLEEGVSIDDTKFNKLLLDPARAGAENICKTIQANNFDLILYVSCNPSSLARDGRLLIEKGYTVAKIGLLDMFPNTSHIETMVLFKKNTK</sequence>
<evidence type="ECO:0000256" key="4">
    <source>
        <dbReference type="ARBA" id="ARBA00022691"/>
    </source>
</evidence>
<feature type="binding site" evidence="6">
    <location>
        <position position="384"/>
    </location>
    <ligand>
        <name>S-adenosyl-L-methionine</name>
        <dbReference type="ChEBI" id="CHEBI:59789"/>
    </ligand>
</feature>
<evidence type="ECO:0000256" key="6">
    <source>
        <dbReference type="PROSITE-ProRule" id="PRU01024"/>
    </source>
</evidence>
<keyword evidence="10" id="KW-1185">Reference proteome</keyword>
<dbReference type="InterPro" id="IPR012340">
    <property type="entry name" value="NA-bd_OB-fold"/>
</dbReference>
<comment type="similarity">
    <text evidence="6">Belongs to the class I-like SAM-binding methyltransferase superfamily. RNA M5U methyltransferase family.</text>
</comment>
<keyword evidence="1" id="KW-0408">Iron</keyword>
<dbReference type="SUPFAM" id="SSF50249">
    <property type="entry name" value="Nucleic acid-binding proteins"/>
    <property type="match status" value="1"/>
</dbReference>
<keyword evidence="3 6" id="KW-0808">Transferase</keyword>
<feature type="domain" description="TRAM" evidence="8">
    <location>
        <begin position="15"/>
        <end position="73"/>
    </location>
</feature>
<evidence type="ECO:0000256" key="2">
    <source>
        <dbReference type="ARBA" id="ARBA00022603"/>
    </source>
</evidence>
<dbReference type="InterPro" id="IPR030390">
    <property type="entry name" value="MeTrfase_TrmA_AS"/>
</dbReference>
<dbReference type="Gene3D" id="3.40.50.150">
    <property type="entry name" value="Vaccinia Virus protein VP39"/>
    <property type="match status" value="1"/>
</dbReference>
<dbReference type="KEGG" id="cate:C2869_14535"/>
<dbReference type="PROSITE" id="PS51687">
    <property type="entry name" value="SAM_MT_RNA_M5U"/>
    <property type="match status" value="1"/>
</dbReference>
<name>A0A2S0VTR6_9ALTE</name>
<protein>
    <submittedName>
        <fullName evidence="9">23S rRNA (Uracil(1939)-C(5))-methyltransferase RlmD</fullName>
    </submittedName>
</protein>
<evidence type="ECO:0000313" key="10">
    <source>
        <dbReference type="Proteomes" id="UP000244441"/>
    </source>
</evidence>
<dbReference type="GO" id="GO:0070041">
    <property type="term" value="F:rRNA (uridine-C5-)-methyltransferase activity"/>
    <property type="evidence" value="ECO:0007669"/>
    <property type="project" value="TreeGrafter"/>
</dbReference>
<evidence type="ECO:0000313" key="9">
    <source>
        <dbReference type="EMBL" id="AWB67583.1"/>
    </source>
</evidence>
<keyword evidence="1" id="KW-0479">Metal-binding</keyword>
<dbReference type="PANTHER" id="PTHR11061:SF49">
    <property type="entry name" value="23S RRNA (URACIL(1939)-C(5))-METHYLTRANSFERASE RLMD"/>
    <property type="match status" value="1"/>
</dbReference>
<dbReference type="Pfam" id="PF01938">
    <property type="entry name" value="TRAM"/>
    <property type="match status" value="1"/>
</dbReference>
<proteinExistence type="inferred from homology"/>
<dbReference type="SUPFAM" id="SSF53335">
    <property type="entry name" value="S-adenosyl-L-methionine-dependent methyltransferases"/>
    <property type="match status" value="1"/>
</dbReference>
<keyword evidence="4 6" id="KW-0949">S-adenosyl-L-methionine</keyword>
<dbReference type="NCBIfam" id="NF009639">
    <property type="entry name" value="PRK13168.1"/>
    <property type="match status" value="1"/>
</dbReference>
<evidence type="ECO:0000256" key="1">
    <source>
        <dbReference type="ARBA" id="ARBA00022485"/>
    </source>
</evidence>
<dbReference type="GO" id="GO:0070475">
    <property type="term" value="P:rRNA base methylation"/>
    <property type="evidence" value="ECO:0007669"/>
    <property type="project" value="TreeGrafter"/>
</dbReference>
<keyword evidence="1" id="KW-0004">4Fe-4S</keyword>
<dbReference type="Pfam" id="PF05958">
    <property type="entry name" value="tRNA_U5-meth_tr"/>
    <property type="match status" value="1"/>
</dbReference>
<dbReference type="GO" id="GO:0051539">
    <property type="term" value="F:4 iron, 4 sulfur cluster binding"/>
    <property type="evidence" value="ECO:0007669"/>
    <property type="project" value="UniProtKB-KW"/>
</dbReference>
<evidence type="ECO:0000259" key="8">
    <source>
        <dbReference type="PROSITE" id="PS50926"/>
    </source>
</evidence>
<dbReference type="EMBL" id="CP026604">
    <property type="protein sequence ID" value="AWB67583.1"/>
    <property type="molecule type" value="Genomic_DNA"/>
</dbReference>